<evidence type="ECO:0000313" key="8">
    <source>
        <dbReference type="Proteomes" id="UP000629371"/>
    </source>
</evidence>
<evidence type="ECO:0000256" key="5">
    <source>
        <dbReference type="SAM" id="MobiDB-lite"/>
    </source>
</evidence>
<dbReference type="PROSITE" id="PS50977">
    <property type="entry name" value="HTH_TETR_2"/>
    <property type="match status" value="1"/>
</dbReference>
<keyword evidence="2 4" id="KW-0238">DNA-binding</keyword>
<gene>
    <name evidence="7" type="ORF">JK360_11575</name>
</gene>
<feature type="region of interest" description="Disordered" evidence="5">
    <location>
        <begin position="1"/>
        <end position="29"/>
    </location>
</feature>
<feature type="domain" description="HTH tetR-type" evidence="6">
    <location>
        <begin position="36"/>
        <end position="96"/>
    </location>
</feature>
<dbReference type="RefSeq" id="WP_201802953.1">
    <property type="nucleotide sequence ID" value="NZ_JAERRI010000005.1"/>
</dbReference>
<dbReference type="InterPro" id="IPR023772">
    <property type="entry name" value="DNA-bd_HTH_TetR-type_CS"/>
</dbReference>
<keyword evidence="1" id="KW-0805">Transcription regulation</keyword>
<dbReference type="SUPFAM" id="SSF48498">
    <property type="entry name" value="Tetracyclin repressor-like, C-terminal domain"/>
    <property type="match status" value="1"/>
</dbReference>
<dbReference type="Gene3D" id="1.10.10.60">
    <property type="entry name" value="Homeodomain-like"/>
    <property type="match status" value="1"/>
</dbReference>
<dbReference type="Pfam" id="PF00440">
    <property type="entry name" value="TetR_N"/>
    <property type="match status" value="1"/>
</dbReference>
<dbReference type="InterPro" id="IPR050109">
    <property type="entry name" value="HTH-type_TetR-like_transc_reg"/>
</dbReference>
<dbReference type="InterPro" id="IPR001647">
    <property type="entry name" value="HTH_TetR"/>
</dbReference>
<organism evidence="7 8">
    <name type="scientific">Streptomyces siderophoricus</name>
    <dbReference type="NCBI Taxonomy" id="2802281"/>
    <lineage>
        <taxon>Bacteria</taxon>
        <taxon>Bacillati</taxon>
        <taxon>Actinomycetota</taxon>
        <taxon>Actinomycetes</taxon>
        <taxon>Kitasatosporales</taxon>
        <taxon>Streptomycetaceae</taxon>
        <taxon>Streptomyces</taxon>
    </lineage>
</organism>
<name>A0ABS1MQI2_9ACTN</name>
<evidence type="ECO:0000256" key="4">
    <source>
        <dbReference type="PROSITE-ProRule" id="PRU00335"/>
    </source>
</evidence>
<evidence type="ECO:0000256" key="2">
    <source>
        <dbReference type="ARBA" id="ARBA00023125"/>
    </source>
</evidence>
<comment type="caution">
    <text evidence="7">The sequence shown here is derived from an EMBL/GenBank/DDBJ whole genome shotgun (WGS) entry which is preliminary data.</text>
</comment>
<feature type="compositionally biased region" description="Polar residues" evidence="5">
    <location>
        <begin position="1"/>
        <end position="14"/>
    </location>
</feature>
<evidence type="ECO:0000313" key="7">
    <source>
        <dbReference type="EMBL" id="MBL1090034.1"/>
    </source>
</evidence>
<dbReference type="EMBL" id="JAERRI010000005">
    <property type="protein sequence ID" value="MBL1090034.1"/>
    <property type="molecule type" value="Genomic_DNA"/>
</dbReference>
<dbReference type="PANTHER" id="PTHR30055">
    <property type="entry name" value="HTH-TYPE TRANSCRIPTIONAL REGULATOR RUTR"/>
    <property type="match status" value="1"/>
</dbReference>
<evidence type="ECO:0000256" key="3">
    <source>
        <dbReference type="ARBA" id="ARBA00023163"/>
    </source>
</evidence>
<accession>A0ABS1MQI2</accession>
<dbReference type="PRINTS" id="PR00455">
    <property type="entry name" value="HTHTETR"/>
</dbReference>
<dbReference type="PANTHER" id="PTHR30055:SF234">
    <property type="entry name" value="HTH-TYPE TRANSCRIPTIONAL REGULATOR BETI"/>
    <property type="match status" value="1"/>
</dbReference>
<protein>
    <submittedName>
        <fullName evidence="7">TetR family transcriptional regulator</fullName>
    </submittedName>
</protein>
<proteinExistence type="predicted"/>
<evidence type="ECO:0000256" key="1">
    <source>
        <dbReference type="ARBA" id="ARBA00023015"/>
    </source>
</evidence>
<keyword evidence="8" id="KW-1185">Reference proteome</keyword>
<dbReference type="InterPro" id="IPR009057">
    <property type="entry name" value="Homeodomain-like_sf"/>
</dbReference>
<evidence type="ECO:0000259" key="6">
    <source>
        <dbReference type="PROSITE" id="PS50977"/>
    </source>
</evidence>
<reference evidence="7 8" key="1">
    <citation type="submission" date="2021-01" db="EMBL/GenBank/DDBJ databases">
        <title>WGS of actinomycetes isolated from Thailand.</title>
        <authorList>
            <person name="Thawai C."/>
        </authorList>
    </citation>
    <scope>NUCLEOTIDE SEQUENCE [LARGE SCALE GENOMIC DNA]</scope>
    <source>
        <strain evidence="7 8">CH9-7</strain>
    </source>
</reference>
<dbReference type="InterPro" id="IPR036271">
    <property type="entry name" value="Tet_transcr_reg_TetR-rel_C_sf"/>
</dbReference>
<sequence>MRSENNSDGQTGSASRPAGGAGDLTSQEPERSFIEKARRAQIMDAAVETIAVRGFAKASLAQIAERAGISKGVISYHFAGKAELIERLVEQIYAGIGAFVEARLEKEAGATAWLRGYVESVAAYMQDHRSQLAALGEIFVNFRTEDGALRYGVASSEPLYAGLEEVFLEGQRSGELRDFDVRVMAVSLQAGIDHMFAYWSAHPEHDLAGHARQLADLFEHATRAEAPGDTTGSGTEPH</sequence>
<feature type="DNA-binding region" description="H-T-H motif" evidence="4">
    <location>
        <begin position="59"/>
        <end position="78"/>
    </location>
</feature>
<dbReference type="SUPFAM" id="SSF46689">
    <property type="entry name" value="Homeodomain-like"/>
    <property type="match status" value="1"/>
</dbReference>
<dbReference type="Gene3D" id="1.10.357.10">
    <property type="entry name" value="Tetracycline Repressor, domain 2"/>
    <property type="match status" value="1"/>
</dbReference>
<keyword evidence="3" id="KW-0804">Transcription</keyword>
<dbReference type="PROSITE" id="PS01081">
    <property type="entry name" value="HTH_TETR_1"/>
    <property type="match status" value="1"/>
</dbReference>
<dbReference type="Proteomes" id="UP000629371">
    <property type="component" value="Unassembled WGS sequence"/>
</dbReference>